<sequence length="283" mass="30470">MIKNKMLGFDIGGTNLRAGVIENGSFLSIYHEPIKDQFDEQETINQVIKLISMAMLPGIVSIGVGVPSVVDLKTGVVYDTVNIPSWKEVPLKDILEKKFGIPVLINNDANCFVLGEKYFGSGKNVGNLTGLILGTGVGAGLIMNNKLVPGHNCGAGEFGMVSYLEHDYEYYCGGGNFEVLYGNSAVELSGLAGAGNPEALRIWNTYGKHLAELIKLVLYTADPQSIVLGGSLSQAYPFFKESMLQSLQTFAFRNTLKNLSIHVSELEYAGVLGAACLYNDSGI</sequence>
<protein>
    <submittedName>
        <fullName evidence="1">Beta-glucoside kinase</fullName>
        <ecNumber evidence="1">2.7.1.85</ecNumber>
    </submittedName>
</protein>
<dbReference type="InterPro" id="IPR043129">
    <property type="entry name" value="ATPase_NBD"/>
</dbReference>
<dbReference type="AlphaFoldDB" id="A0A644T841"/>
<keyword evidence="1" id="KW-0808">Transferase</keyword>
<dbReference type="InterPro" id="IPR000600">
    <property type="entry name" value="ROK"/>
</dbReference>
<dbReference type="SUPFAM" id="SSF53067">
    <property type="entry name" value="Actin-like ATPase domain"/>
    <property type="match status" value="1"/>
</dbReference>
<dbReference type="PANTHER" id="PTHR18964">
    <property type="entry name" value="ROK (REPRESSOR, ORF, KINASE) FAMILY"/>
    <property type="match status" value="1"/>
</dbReference>
<dbReference type="Pfam" id="PF00480">
    <property type="entry name" value="ROK"/>
    <property type="match status" value="1"/>
</dbReference>
<dbReference type="EC" id="2.7.1.85" evidence="1"/>
<comment type="caution">
    <text evidence="1">The sequence shown here is derived from an EMBL/GenBank/DDBJ whole genome shotgun (WGS) entry which is preliminary data.</text>
</comment>
<dbReference type="CDD" id="cd23763">
    <property type="entry name" value="ASKHA_ATPase_ROK"/>
    <property type="match status" value="1"/>
</dbReference>
<organism evidence="1">
    <name type="scientific">bioreactor metagenome</name>
    <dbReference type="NCBI Taxonomy" id="1076179"/>
    <lineage>
        <taxon>unclassified sequences</taxon>
        <taxon>metagenomes</taxon>
        <taxon>ecological metagenomes</taxon>
    </lineage>
</organism>
<name>A0A644T841_9ZZZZ</name>
<proteinExistence type="predicted"/>
<evidence type="ECO:0000313" key="1">
    <source>
        <dbReference type="EMBL" id="MPL63105.1"/>
    </source>
</evidence>
<dbReference type="PANTHER" id="PTHR18964:SF149">
    <property type="entry name" value="BIFUNCTIONAL UDP-N-ACETYLGLUCOSAMINE 2-EPIMERASE_N-ACETYLMANNOSAMINE KINASE"/>
    <property type="match status" value="1"/>
</dbReference>
<gene>
    <name evidence="1" type="primary">bglK_1</name>
    <name evidence="1" type="ORF">SDC9_08725</name>
</gene>
<reference evidence="1" key="1">
    <citation type="submission" date="2019-08" db="EMBL/GenBank/DDBJ databases">
        <authorList>
            <person name="Kucharzyk K."/>
            <person name="Murdoch R.W."/>
            <person name="Higgins S."/>
            <person name="Loffler F."/>
        </authorList>
    </citation>
    <scope>NUCLEOTIDE SEQUENCE</scope>
</reference>
<dbReference type="Gene3D" id="3.30.420.40">
    <property type="match status" value="2"/>
</dbReference>
<dbReference type="GO" id="GO:0047700">
    <property type="term" value="F:beta-glucoside kinase activity"/>
    <property type="evidence" value="ECO:0007669"/>
    <property type="project" value="UniProtKB-EC"/>
</dbReference>
<keyword evidence="1" id="KW-0418">Kinase</keyword>
<accession>A0A644T841</accession>
<dbReference type="EMBL" id="VSSQ01000020">
    <property type="protein sequence ID" value="MPL63105.1"/>
    <property type="molecule type" value="Genomic_DNA"/>
</dbReference>